<keyword evidence="2" id="KW-1185">Reference proteome</keyword>
<reference evidence="1" key="1">
    <citation type="submission" date="2020-01" db="EMBL/GenBank/DDBJ databases">
        <title>Genome sequence of Kobresia littledalei, the first chromosome-level genome in the family Cyperaceae.</title>
        <authorList>
            <person name="Qu G."/>
        </authorList>
    </citation>
    <scope>NUCLEOTIDE SEQUENCE</scope>
    <source>
        <strain evidence="1">C.B.Clarke</strain>
        <tissue evidence="1">Leaf</tissue>
    </source>
</reference>
<dbReference type="OrthoDB" id="1939055at2759"/>
<accession>A0A833QK52</accession>
<evidence type="ECO:0000313" key="2">
    <source>
        <dbReference type="Proteomes" id="UP000623129"/>
    </source>
</evidence>
<gene>
    <name evidence="1" type="ORF">FCM35_KLT06711</name>
</gene>
<protein>
    <submittedName>
        <fullName evidence="1">Uncharacterized protein</fullName>
    </submittedName>
</protein>
<evidence type="ECO:0000313" key="1">
    <source>
        <dbReference type="EMBL" id="KAF3328105.1"/>
    </source>
</evidence>
<comment type="caution">
    <text evidence="1">The sequence shown here is derived from an EMBL/GenBank/DDBJ whole genome shotgun (WGS) entry which is preliminary data.</text>
</comment>
<dbReference type="EMBL" id="SWLB01000016">
    <property type="protein sequence ID" value="KAF3328105.1"/>
    <property type="molecule type" value="Genomic_DNA"/>
</dbReference>
<proteinExistence type="predicted"/>
<dbReference type="Proteomes" id="UP000623129">
    <property type="component" value="Unassembled WGS sequence"/>
</dbReference>
<organism evidence="1 2">
    <name type="scientific">Carex littledalei</name>
    <dbReference type="NCBI Taxonomy" id="544730"/>
    <lineage>
        <taxon>Eukaryota</taxon>
        <taxon>Viridiplantae</taxon>
        <taxon>Streptophyta</taxon>
        <taxon>Embryophyta</taxon>
        <taxon>Tracheophyta</taxon>
        <taxon>Spermatophyta</taxon>
        <taxon>Magnoliopsida</taxon>
        <taxon>Liliopsida</taxon>
        <taxon>Poales</taxon>
        <taxon>Cyperaceae</taxon>
        <taxon>Cyperoideae</taxon>
        <taxon>Cariceae</taxon>
        <taxon>Carex</taxon>
        <taxon>Carex subgen. Euthyceras</taxon>
    </lineage>
</organism>
<sequence length="290" mass="31306">MSSSGSESSSNTTTSISSSPVFPPITQLSPSVYLGLGLGFSLFILSRSPPLKPLSSAVKFADSAIKVPKAIKTLNPTSPSSLFSASKALFKGCKATTEILPPAVKRLKPEISFGPLNSKKVKALFSTASLVRYAVSPISSDGFLLLNLLKCGYKVSKNFTKVLEGFVGLQIDSTISTGVDALGYMVKTAGLIKEVTFWLAIGWWGRGSSSNCCPLDTRRPRHGLYLCYQRSRFAKEGFYVNEGFSNGFFGELKENDIMDRDEFELGLGYSISELLSLSVPIHEILPVSSV</sequence>
<dbReference type="AlphaFoldDB" id="A0A833QK52"/>
<name>A0A833QK52_9POAL</name>